<name>A0A2M8J332_9RHOB</name>
<dbReference type="OrthoDB" id="7874733at2"/>
<dbReference type="Proteomes" id="UP000231553">
    <property type="component" value="Unassembled WGS sequence"/>
</dbReference>
<proteinExistence type="predicted"/>
<dbReference type="AlphaFoldDB" id="A0A2M8J332"/>
<reference evidence="1 2" key="1">
    <citation type="journal article" date="2018" name="Int. J. Syst. Evol. Microbiol.">
        <title>Pseudooceanicola lipolyticus sp. nov., a marine alphaproteobacterium, reclassification of Oceanicola flagellatus as Pseudooceanicola flagellatus comb. nov. and emended description of the genus Pseudooceanicola.</title>
        <authorList>
            <person name="Huang M.-M."/>
            <person name="Guo L.-L."/>
            <person name="Wu Y.-H."/>
            <person name="Lai Q.-L."/>
            <person name="Shao Z.-Z."/>
            <person name="Wang C.-S."/>
            <person name="Wu M."/>
            <person name="Xu X.-W."/>
        </authorList>
    </citation>
    <scope>NUCLEOTIDE SEQUENCE [LARGE SCALE GENOMIC DNA]</scope>
    <source>
        <strain evidence="1 2">157</strain>
    </source>
</reference>
<dbReference type="RefSeq" id="WP_100162048.1">
    <property type="nucleotide sequence ID" value="NZ_PGTB01000020.1"/>
</dbReference>
<dbReference type="EMBL" id="PGTB01000020">
    <property type="protein sequence ID" value="PJE37184.1"/>
    <property type="molecule type" value="Genomic_DNA"/>
</dbReference>
<comment type="caution">
    <text evidence="1">The sequence shown here is derived from an EMBL/GenBank/DDBJ whole genome shotgun (WGS) entry which is preliminary data.</text>
</comment>
<gene>
    <name evidence="1" type="ORF">CVM52_08325</name>
</gene>
<organism evidence="1 2">
    <name type="scientific">Pseudooceanicola lipolyticus</name>
    <dbReference type="NCBI Taxonomy" id="2029104"/>
    <lineage>
        <taxon>Bacteria</taxon>
        <taxon>Pseudomonadati</taxon>
        <taxon>Pseudomonadota</taxon>
        <taxon>Alphaproteobacteria</taxon>
        <taxon>Rhodobacterales</taxon>
        <taxon>Paracoccaceae</taxon>
        <taxon>Pseudooceanicola</taxon>
    </lineage>
</organism>
<protein>
    <submittedName>
        <fullName evidence="1">Uncharacterized protein</fullName>
    </submittedName>
</protein>
<evidence type="ECO:0000313" key="1">
    <source>
        <dbReference type="EMBL" id="PJE37184.1"/>
    </source>
</evidence>
<accession>A0A2M8J332</accession>
<evidence type="ECO:0000313" key="2">
    <source>
        <dbReference type="Proteomes" id="UP000231553"/>
    </source>
</evidence>
<keyword evidence="2" id="KW-1185">Reference proteome</keyword>
<sequence>MCLTAEALALFLNLLDPQIITTESGRITVHASERNAVWELSGEKWCTNAPQQDRLARLQAN</sequence>